<protein>
    <submittedName>
        <fullName evidence="3">NifU family protein</fullName>
    </submittedName>
</protein>
<dbReference type="AlphaFoldDB" id="A0A5C0ULU1"/>
<organism evidence="3 4">
    <name type="scientific">Candidatus Sneabacter namystus</name>
    <dbReference type="NCBI Taxonomy" id="2601646"/>
    <lineage>
        <taxon>Bacteria</taxon>
        <taxon>Pseudomonadati</taxon>
        <taxon>Pseudomonadota</taxon>
        <taxon>Alphaproteobacteria</taxon>
        <taxon>Rickettsiales</taxon>
        <taxon>Rickettsiaceae</taxon>
        <taxon>Rickettsieae</taxon>
        <taxon>Candidatus Sneabacter</taxon>
    </lineage>
</organism>
<proteinExistence type="inferred from homology"/>
<accession>A0A5C0ULU1</accession>
<keyword evidence="4" id="KW-1185">Reference proteome</keyword>
<dbReference type="EMBL" id="CP043312">
    <property type="protein sequence ID" value="QEK39864.1"/>
    <property type="molecule type" value="Genomic_DNA"/>
</dbReference>
<dbReference type="PANTHER" id="PTHR11178:SF1">
    <property type="entry name" value="NFU1 IRON-SULFUR CLUSTER SCAFFOLD HOMOLOG, MITOCHONDRIAL"/>
    <property type="match status" value="1"/>
</dbReference>
<reference evidence="3 4" key="1">
    <citation type="submission" date="2019-08" db="EMBL/GenBank/DDBJ databases">
        <title>Highly reduced genomes of protist endosymbionts show evolutionary convergence.</title>
        <authorList>
            <person name="George E."/>
            <person name="Husnik F."/>
            <person name="Tashyreva D."/>
            <person name="Prokopchuk G."/>
            <person name="Horak A."/>
            <person name="Kwong W.K."/>
            <person name="Lukes J."/>
            <person name="Keeling P.J."/>
        </authorList>
    </citation>
    <scope>NUCLEOTIDE SEQUENCE [LARGE SCALE GENOMIC DNA]</scope>
    <source>
        <strain evidence="3">1621</strain>
    </source>
</reference>
<dbReference type="Pfam" id="PF01106">
    <property type="entry name" value="NifU"/>
    <property type="match status" value="1"/>
</dbReference>
<dbReference type="RefSeq" id="WP_148952225.1">
    <property type="nucleotide sequence ID" value="NZ_CP043312.1"/>
</dbReference>
<evidence type="ECO:0000256" key="1">
    <source>
        <dbReference type="ARBA" id="ARBA00006420"/>
    </source>
</evidence>
<dbReference type="InterPro" id="IPR035433">
    <property type="entry name" value="NFU1-like"/>
</dbReference>
<dbReference type="GO" id="GO:0016226">
    <property type="term" value="P:iron-sulfur cluster assembly"/>
    <property type="evidence" value="ECO:0007669"/>
    <property type="project" value="InterPro"/>
</dbReference>
<dbReference type="InterPro" id="IPR036498">
    <property type="entry name" value="Nfu/NifU_N_sf"/>
</dbReference>
<dbReference type="PANTHER" id="PTHR11178">
    <property type="entry name" value="IRON-SULFUR CLUSTER SCAFFOLD PROTEIN NFU-RELATED"/>
    <property type="match status" value="1"/>
</dbReference>
<dbReference type="Gene3D" id="3.30.1370.70">
    <property type="entry name" value="Scaffold protein Nfu/NifU, N-terminal domain"/>
    <property type="match status" value="1"/>
</dbReference>
<dbReference type="GO" id="GO:0051536">
    <property type="term" value="F:iron-sulfur cluster binding"/>
    <property type="evidence" value="ECO:0007669"/>
    <property type="project" value="InterPro"/>
</dbReference>
<dbReference type="InterPro" id="IPR034904">
    <property type="entry name" value="FSCA_dom_sf"/>
</dbReference>
<name>A0A5C0ULU1_9RICK</name>
<comment type="similarity">
    <text evidence="1">Belongs to the NifU family.</text>
</comment>
<dbReference type="GO" id="GO:0005506">
    <property type="term" value="F:iron ion binding"/>
    <property type="evidence" value="ECO:0007669"/>
    <property type="project" value="InterPro"/>
</dbReference>
<dbReference type="PIRSF" id="PIRSF036773">
    <property type="entry name" value="HIRIP5"/>
    <property type="match status" value="1"/>
</dbReference>
<gene>
    <name evidence="3" type="ORF">FZC37_02950</name>
</gene>
<evidence type="ECO:0000313" key="4">
    <source>
        <dbReference type="Proteomes" id="UP000323844"/>
    </source>
</evidence>
<dbReference type="InterPro" id="IPR014824">
    <property type="entry name" value="Nfu/NifU_N"/>
</dbReference>
<dbReference type="Gene3D" id="3.30.300.130">
    <property type="entry name" value="Fe-S cluster assembly (FSCA)"/>
    <property type="match status" value="1"/>
</dbReference>
<dbReference type="OrthoDB" id="9796965at2"/>
<dbReference type="Pfam" id="PF08712">
    <property type="entry name" value="Nfu_N"/>
    <property type="match status" value="1"/>
</dbReference>
<dbReference type="SUPFAM" id="SSF110836">
    <property type="entry name" value="Hypothetical protein SAV1430"/>
    <property type="match status" value="1"/>
</dbReference>
<dbReference type="InterPro" id="IPR001075">
    <property type="entry name" value="NIF_FeS_clus_asmbl_NifU_C"/>
</dbReference>
<dbReference type="KEGG" id="snay:FZC37_02950"/>
<feature type="domain" description="Scaffold protein Nfu/NifU N-terminal" evidence="2">
    <location>
        <begin position="3"/>
        <end position="89"/>
    </location>
</feature>
<dbReference type="SMART" id="SM00932">
    <property type="entry name" value="Nfu_N"/>
    <property type="match status" value="1"/>
</dbReference>
<evidence type="ECO:0000259" key="2">
    <source>
        <dbReference type="SMART" id="SM00932"/>
    </source>
</evidence>
<sequence length="192" mass="21795">MLVNIQDTPNPLAVKFVCNREVSPLMPQTFTSKDQCRSSSLAQELLSLPEVSMVFFGTDFITITKEQSTSWEKVKSKIVLLITKHFEKTDQVFDIEADRSQPLQEQEEVSLPDIERQIKQVIEEYIRPAIMLDGGDIEYLRFNKGIVYVKLVGACKGCPSSTITLKQGVQNTIQYHVPEVISVEIEDLLEDN</sequence>
<evidence type="ECO:0000313" key="3">
    <source>
        <dbReference type="EMBL" id="QEK39864.1"/>
    </source>
</evidence>
<dbReference type="Proteomes" id="UP000323844">
    <property type="component" value="Chromosome"/>
</dbReference>
<dbReference type="SUPFAM" id="SSF117916">
    <property type="entry name" value="Fe-S cluster assembly (FSCA) domain-like"/>
    <property type="match status" value="1"/>
</dbReference>